<keyword evidence="4 5" id="KW-0539">Nucleus</keyword>
<evidence type="ECO:0000256" key="4">
    <source>
        <dbReference type="ARBA" id="ARBA00023242"/>
    </source>
</evidence>
<dbReference type="VEuPathDB" id="FungiDB:PTTG_26638"/>
<dbReference type="Proteomes" id="UP000005240">
    <property type="component" value="Unassembled WGS sequence"/>
</dbReference>
<protein>
    <recommendedName>
        <fullName evidence="5">DNA-binding protein RAP1</fullName>
    </recommendedName>
</protein>
<evidence type="ECO:0000256" key="2">
    <source>
        <dbReference type="ARBA" id="ARBA00022454"/>
    </source>
</evidence>
<dbReference type="InterPro" id="IPR015010">
    <property type="entry name" value="TERF2IP_Myb"/>
</dbReference>
<sequence length="428" mass="48690">MAHAYTSSMCEFKTQQPFLPLEALTPELRLRTSIHHPSTFLSLRHRPMSIRPRFSKSDQDQLASFLATHPGDWSGNAVYRQFAGTHTKHSWSSWRHHYLSNSALIKKLVHRKRRQLRTATAAANRHGIIELLDDDDAGNRNRGPKRKGKEVAPIELIEIDSSSDSNSDHAEPGSQKPESIASSRQPRPPQREFHLQRIPSNPPNRFSSSSSATDLNAFSGQPQLGKSRWDPCPSRPRDLRFSSILYEKYHRQPPYFSPEEYRTYYLVHQARVCTKRPVSDPKRTDAPGCAQAAKMITETSREDGTEKDESGRAEERTEKPSRETVSPFASTHSPDTHKTIEDTSPEEARDKDEGEREEERTESARRETVSPSPSLHNLEDDEIPLDEILRGLDHPKIAAALDLSPEKMAFVRGLQHDLFWFSHINLAS</sequence>
<keyword evidence="3 5" id="KW-0779">Telomere</keyword>
<organism evidence="8">
    <name type="scientific">Puccinia triticina (isolate 1-1 / race 1 (BBBD))</name>
    <name type="common">Brown leaf rust fungus</name>
    <dbReference type="NCBI Taxonomy" id="630390"/>
    <lineage>
        <taxon>Eukaryota</taxon>
        <taxon>Fungi</taxon>
        <taxon>Dikarya</taxon>
        <taxon>Basidiomycota</taxon>
        <taxon>Pucciniomycotina</taxon>
        <taxon>Pucciniomycetes</taxon>
        <taxon>Pucciniales</taxon>
        <taxon>Pucciniaceae</taxon>
        <taxon>Puccinia</taxon>
    </lineage>
</organism>
<feature type="compositionally biased region" description="Polar residues" evidence="6">
    <location>
        <begin position="176"/>
        <end position="185"/>
    </location>
</feature>
<feature type="compositionally biased region" description="Basic and acidic residues" evidence="6">
    <location>
        <begin position="334"/>
        <end position="368"/>
    </location>
</feature>
<reference evidence="8" key="1">
    <citation type="submission" date="2009-11" db="EMBL/GenBank/DDBJ databases">
        <authorList>
            <consortium name="The Broad Institute Genome Sequencing Platform"/>
            <person name="Ward D."/>
            <person name="Feldgarden M."/>
            <person name="Earl A."/>
            <person name="Young S.K."/>
            <person name="Zeng Q."/>
            <person name="Koehrsen M."/>
            <person name="Alvarado L."/>
            <person name="Berlin A."/>
            <person name="Bochicchio J."/>
            <person name="Borenstein D."/>
            <person name="Chapman S.B."/>
            <person name="Chen Z."/>
            <person name="Engels R."/>
            <person name="Freedman E."/>
            <person name="Gellesch M."/>
            <person name="Goldberg J."/>
            <person name="Griggs A."/>
            <person name="Gujja S."/>
            <person name="Heilman E."/>
            <person name="Heiman D."/>
            <person name="Hepburn T."/>
            <person name="Howarth C."/>
            <person name="Jen D."/>
            <person name="Larson L."/>
            <person name="Lewis B."/>
            <person name="Mehta T."/>
            <person name="Park D."/>
            <person name="Pearson M."/>
            <person name="Roberts A."/>
            <person name="Saif S."/>
            <person name="Shea T."/>
            <person name="Shenoy N."/>
            <person name="Sisk P."/>
            <person name="Stolte C."/>
            <person name="Sykes S."/>
            <person name="Thomson T."/>
            <person name="Walk T."/>
            <person name="White J."/>
            <person name="Yandava C."/>
            <person name="Izard J."/>
            <person name="Baranova O.V."/>
            <person name="Blanton J.M."/>
            <person name="Tanner A.C."/>
            <person name="Dewhirst F.E."/>
            <person name="Haas B."/>
            <person name="Nusbaum C."/>
            <person name="Birren B."/>
        </authorList>
    </citation>
    <scope>NUCLEOTIDE SEQUENCE [LARGE SCALE GENOMIC DNA]</scope>
    <source>
        <strain evidence="8">1-1 BBBD Race 1</strain>
    </source>
</reference>
<feature type="compositionally biased region" description="Polar residues" evidence="6">
    <location>
        <begin position="212"/>
        <end position="224"/>
    </location>
</feature>
<gene>
    <name evidence="8" type="ORF">PTTG_26638</name>
</gene>
<reference evidence="9" key="4">
    <citation type="submission" date="2025-05" db="UniProtKB">
        <authorList>
            <consortium name="EnsemblFungi"/>
        </authorList>
    </citation>
    <scope>IDENTIFICATION</scope>
    <source>
        <strain evidence="9">isolate 1-1 / race 1 (BBBD)</strain>
    </source>
</reference>
<dbReference type="PANTHER" id="PTHR16466:SF6">
    <property type="entry name" value="TELOMERIC REPEAT-BINDING FACTOR 2-INTERACTING PROTEIN 1"/>
    <property type="match status" value="1"/>
</dbReference>
<proteinExistence type="inferred from homology"/>
<comment type="subunit">
    <text evidence="5">Homodimer.</text>
</comment>
<dbReference type="Pfam" id="PF08914">
    <property type="entry name" value="Myb_Rap1"/>
    <property type="match status" value="1"/>
</dbReference>
<feature type="domain" description="TERF2-interacting telomeric protein 1 Myb" evidence="7">
    <location>
        <begin position="54"/>
        <end position="100"/>
    </location>
</feature>
<reference evidence="8" key="2">
    <citation type="submission" date="2016-05" db="EMBL/GenBank/DDBJ databases">
        <title>Comparative analysis highlights variable genome content of wheat rusts and divergence of the mating loci.</title>
        <authorList>
            <person name="Cuomo C.A."/>
            <person name="Bakkeren G."/>
            <person name="Szabo L."/>
            <person name="Khalil H."/>
            <person name="Joly D."/>
            <person name="Goldberg J."/>
            <person name="Young S."/>
            <person name="Zeng Q."/>
            <person name="Fellers J."/>
        </authorList>
    </citation>
    <scope>NUCLEOTIDE SEQUENCE [LARGE SCALE GENOMIC DNA]</scope>
    <source>
        <strain evidence="8">1-1 BBBD Race 1</strain>
    </source>
</reference>
<evidence type="ECO:0000313" key="10">
    <source>
        <dbReference type="Proteomes" id="UP000005240"/>
    </source>
</evidence>
<dbReference type="GO" id="GO:0042162">
    <property type="term" value="F:telomeric DNA binding"/>
    <property type="evidence" value="ECO:0007669"/>
    <property type="project" value="TreeGrafter"/>
</dbReference>
<comment type="similarity">
    <text evidence="1 5">Belongs to the RAP1 family.</text>
</comment>
<evidence type="ECO:0000259" key="7">
    <source>
        <dbReference type="Pfam" id="PF08914"/>
    </source>
</evidence>
<evidence type="ECO:0000313" key="8">
    <source>
        <dbReference type="EMBL" id="OAV95506.1"/>
    </source>
</evidence>
<name>A0A180GRR1_PUCT1</name>
<dbReference type="Gene3D" id="1.10.10.60">
    <property type="entry name" value="Homeodomain-like"/>
    <property type="match status" value="1"/>
</dbReference>
<dbReference type="EMBL" id="ADAS02000028">
    <property type="protein sequence ID" value="OAV95506.1"/>
    <property type="molecule type" value="Genomic_DNA"/>
</dbReference>
<comment type="function">
    <text evidence="5">Involved in the regulation of telomere length, clustering and has a specific role in telomere position effect (TPE).</text>
</comment>
<evidence type="ECO:0000256" key="3">
    <source>
        <dbReference type="ARBA" id="ARBA00022895"/>
    </source>
</evidence>
<reference evidence="9 10" key="3">
    <citation type="journal article" date="2017" name="G3 (Bethesda)">
        <title>Comparative analysis highlights variable genome content of wheat rusts and divergence of the mating loci.</title>
        <authorList>
            <person name="Cuomo C.A."/>
            <person name="Bakkeren G."/>
            <person name="Khalil H.B."/>
            <person name="Panwar V."/>
            <person name="Joly D."/>
            <person name="Linning R."/>
            <person name="Sakthikumar S."/>
            <person name="Song X."/>
            <person name="Adiconis X."/>
            <person name="Fan L."/>
            <person name="Goldberg J.M."/>
            <person name="Levin J.Z."/>
            <person name="Young S."/>
            <person name="Zeng Q."/>
            <person name="Anikster Y."/>
            <person name="Bruce M."/>
            <person name="Wang M."/>
            <person name="Yin C."/>
            <person name="McCallum B."/>
            <person name="Szabo L.J."/>
            <person name="Hulbert S."/>
            <person name="Chen X."/>
            <person name="Fellers J.P."/>
        </authorList>
    </citation>
    <scope>NUCLEOTIDE SEQUENCE</scope>
    <source>
        <strain evidence="10">Isolate 1-1 / race 1 (BBBD)</strain>
        <strain evidence="9">isolate 1-1 / race 1 (BBBD)</strain>
    </source>
</reference>
<keyword evidence="2 5" id="KW-0158">Chromosome</keyword>
<accession>A0A180GRR1</accession>
<dbReference type="InterPro" id="IPR009057">
    <property type="entry name" value="Homeodomain-like_sf"/>
</dbReference>
<dbReference type="OrthoDB" id="435460at2759"/>
<evidence type="ECO:0000313" key="9">
    <source>
        <dbReference type="EnsemblFungi" id="PTTG_26638-t43_1-p1"/>
    </source>
</evidence>
<dbReference type="InterPro" id="IPR039595">
    <property type="entry name" value="TE2IP/Rap1"/>
</dbReference>
<dbReference type="GO" id="GO:0010833">
    <property type="term" value="P:telomere maintenance via telomere lengthening"/>
    <property type="evidence" value="ECO:0007669"/>
    <property type="project" value="UniProtKB-UniRule"/>
</dbReference>
<evidence type="ECO:0000256" key="1">
    <source>
        <dbReference type="ARBA" id="ARBA00010467"/>
    </source>
</evidence>
<dbReference type="CDD" id="cd11655">
    <property type="entry name" value="rap1_myb-like"/>
    <property type="match status" value="1"/>
</dbReference>
<feature type="compositionally biased region" description="Polar residues" evidence="6">
    <location>
        <begin position="323"/>
        <end position="333"/>
    </location>
</feature>
<feature type="region of interest" description="Disordered" evidence="6">
    <location>
        <begin position="275"/>
        <end position="380"/>
    </location>
</feature>
<dbReference type="GO" id="GO:0031848">
    <property type="term" value="P:protection from non-homologous end joining at telomere"/>
    <property type="evidence" value="ECO:0007669"/>
    <property type="project" value="TreeGrafter"/>
</dbReference>
<feature type="compositionally biased region" description="Basic and acidic residues" evidence="6">
    <location>
        <begin position="299"/>
        <end position="322"/>
    </location>
</feature>
<keyword evidence="10" id="KW-1185">Reference proteome</keyword>
<dbReference type="AlphaFoldDB" id="A0A180GRR1"/>
<feature type="region of interest" description="Disordered" evidence="6">
    <location>
        <begin position="134"/>
        <end position="234"/>
    </location>
</feature>
<dbReference type="STRING" id="630390.A0A180GRR1"/>
<dbReference type="PANTHER" id="PTHR16466">
    <property type="entry name" value="TELOMERE REPEAT-BINDING FACTOR 2-INTERACTING PROTEIN 1"/>
    <property type="match status" value="1"/>
</dbReference>
<evidence type="ECO:0000256" key="5">
    <source>
        <dbReference type="RuleBase" id="RU367107"/>
    </source>
</evidence>
<dbReference type="SUPFAM" id="SSF46689">
    <property type="entry name" value="Homeodomain-like"/>
    <property type="match status" value="1"/>
</dbReference>
<comment type="subcellular location">
    <subcellularLocation>
        <location evidence="5">Nucleus</location>
    </subcellularLocation>
    <subcellularLocation>
        <location evidence="5">Chromosome</location>
        <location evidence="5">Telomere</location>
    </subcellularLocation>
</comment>
<evidence type="ECO:0000256" key="6">
    <source>
        <dbReference type="SAM" id="MobiDB-lite"/>
    </source>
</evidence>
<dbReference type="GO" id="GO:0070187">
    <property type="term" value="C:shelterin complex"/>
    <property type="evidence" value="ECO:0007669"/>
    <property type="project" value="TreeGrafter"/>
</dbReference>
<dbReference type="EnsemblFungi" id="PTTG_26638-t43_1">
    <property type="protein sequence ID" value="PTTG_26638-t43_1-p1"/>
    <property type="gene ID" value="PTTG_26638"/>
</dbReference>